<name>A0A6I4YLV4_9DEIO</name>
<reference evidence="1 2" key="1">
    <citation type="submission" date="2019-11" db="EMBL/GenBank/DDBJ databases">
        <title>Genome sequence of Deinococcus xianganensis Y35, AI-2 producing algicidal bacterium, isolated from lake water.</title>
        <authorList>
            <person name="Li Y."/>
        </authorList>
    </citation>
    <scope>NUCLEOTIDE SEQUENCE [LARGE SCALE GENOMIC DNA]</scope>
    <source>
        <strain evidence="1 2">Y35</strain>
    </source>
</reference>
<protein>
    <submittedName>
        <fullName evidence="1">Uncharacterized protein</fullName>
    </submittedName>
</protein>
<comment type="caution">
    <text evidence="1">The sequence shown here is derived from an EMBL/GenBank/DDBJ whole genome shotgun (WGS) entry which is preliminary data.</text>
</comment>
<gene>
    <name evidence="1" type="ORF">GLX28_14190</name>
</gene>
<dbReference type="Proteomes" id="UP000430519">
    <property type="component" value="Unassembled WGS sequence"/>
</dbReference>
<dbReference type="RefSeq" id="WP_160980564.1">
    <property type="nucleotide sequence ID" value="NZ_WVHK01000058.1"/>
</dbReference>
<dbReference type="AlphaFoldDB" id="A0A6I4YLV4"/>
<proteinExistence type="predicted"/>
<organism evidence="1 2">
    <name type="scientific">Deinococcus xianganensis</name>
    <dbReference type="NCBI Taxonomy" id="1507289"/>
    <lineage>
        <taxon>Bacteria</taxon>
        <taxon>Thermotogati</taxon>
        <taxon>Deinococcota</taxon>
        <taxon>Deinococci</taxon>
        <taxon>Deinococcales</taxon>
        <taxon>Deinococcaceae</taxon>
        <taxon>Deinococcus</taxon>
    </lineage>
</organism>
<evidence type="ECO:0000313" key="1">
    <source>
        <dbReference type="EMBL" id="MXV20784.1"/>
    </source>
</evidence>
<evidence type="ECO:0000313" key="2">
    <source>
        <dbReference type="Proteomes" id="UP000430519"/>
    </source>
</evidence>
<sequence>MTKPLVLTALPSPFDAVEWEGRHRRMSWYELAASVDDADPNVTSLRLLASLGSRQDAEVLPALERLNTAEPLARGARLQALNDLKRYAEVMAHARDTFPTGHSQAELFDAANASFAVGLSASVLELPEAETHLHAATLLARALRMSNRIQLCELELEGARARIGEGNIEAIDRIMSAYEAPVARQQHANRLKADIALTLGDYRMAVSLVGPTDVRGLVATALLNGEVYLPDTEAIRTSPYAQLALALRHPDRPIPDGVTIRPFAGYAWLLRVARLLDEPGGADQAGTMLASIETKAADQLVMLGGLILRAHALGAEVQQSPQEVVDMIRAGWGRMTVHRPLALYLRERMPDVLMILAHLPGAPAEYVDLVMTLPLWVGNAVRFEGRVLGLPAQRGASMQARELALKVPTRTHSMKKKRYSDAWENLPLQGRPVVSLARVARAVHWAAQTTAEPPGPWELALNALVRLARGDEFVQKLSAYVTVRNT</sequence>
<dbReference type="EMBL" id="WVHK01000058">
    <property type="protein sequence ID" value="MXV20784.1"/>
    <property type="molecule type" value="Genomic_DNA"/>
</dbReference>
<keyword evidence="2" id="KW-1185">Reference proteome</keyword>
<accession>A0A6I4YLV4</accession>